<keyword evidence="1" id="KW-1133">Transmembrane helix</keyword>
<dbReference type="RefSeq" id="WP_169064629.1">
    <property type="nucleotide sequence ID" value="NZ_FOWQ01000010.1"/>
</dbReference>
<proteinExistence type="predicted"/>
<feature type="transmembrane region" description="Helical" evidence="1">
    <location>
        <begin position="49"/>
        <end position="70"/>
    </location>
</feature>
<feature type="transmembrane region" description="Helical" evidence="1">
    <location>
        <begin position="117"/>
        <end position="134"/>
    </location>
</feature>
<reference evidence="3" key="1">
    <citation type="submission" date="2016-10" db="EMBL/GenBank/DDBJ databases">
        <authorList>
            <person name="Varghese N."/>
            <person name="Submissions S."/>
        </authorList>
    </citation>
    <scope>NUCLEOTIDE SEQUENCE [LARGE SCALE GENOMIC DNA]</scope>
    <source>
        <strain evidence="3">DSM 44208</strain>
    </source>
</reference>
<accession>A0A1I5U6U0</accession>
<name>A0A1I5U6U0_9ACTN</name>
<gene>
    <name evidence="2" type="ORF">SAMN05660464_0094</name>
</gene>
<keyword evidence="1" id="KW-0472">Membrane</keyword>
<evidence type="ECO:0000313" key="2">
    <source>
        <dbReference type="EMBL" id="SFP90647.1"/>
    </source>
</evidence>
<sequence>MTGGTATRTARTGVAIGVLRLAGAVLLAAIAAIHLYLWQEQGYSGIEVIGPAFLLQAVLGAGGALLLLVAPPRLVSWAAVLGALFAAGSLAALLVSTTVGLFGFVESTAATLWWESFWVEVAAVVVLVALTVLARRRAAR</sequence>
<dbReference type="EMBL" id="FOWQ01000010">
    <property type="protein sequence ID" value="SFP90647.1"/>
    <property type="molecule type" value="Genomic_DNA"/>
</dbReference>
<keyword evidence="3" id="KW-1185">Reference proteome</keyword>
<feature type="transmembrane region" description="Helical" evidence="1">
    <location>
        <begin position="77"/>
        <end position="105"/>
    </location>
</feature>
<evidence type="ECO:0000313" key="3">
    <source>
        <dbReference type="Proteomes" id="UP000198857"/>
    </source>
</evidence>
<feature type="transmembrane region" description="Helical" evidence="1">
    <location>
        <begin position="12"/>
        <end position="37"/>
    </location>
</feature>
<evidence type="ECO:0000256" key="1">
    <source>
        <dbReference type="SAM" id="Phobius"/>
    </source>
</evidence>
<organism evidence="2 3">
    <name type="scientific">Geodermatophilus dictyosporus</name>
    <dbReference type="NCBI Taxonomy" id="1523247"/>
    <lineage>
        <taxon>Bacteria</taxon>
        <taxon>Bacillati</taxon>
        <taxon>Actinomycetota</taxon>
        <taxon>Actinomycetes</taxon>
        <taxon>Geodermatophilales</taxon>
        <taxon>Geodermatophilaceae</taxon>
        <taxon>Geodermatophilus</taxon>
    </lineage>
</organism>
<keyword evidence="1" id="KW-0812">Transmembrane</keyword>
<dbReference type="Proteomes" id="UP000198857">
    <property type="component" value="Unassembled WGS sequence"/>
</dbReference>
<dbReference type="AlphaFoldDB" id="A0A1I5U6U0"/>
<protein>
    <submittedName>
        <fullName evidence="2">Uncharacterized protein</fullName>
    </submittedName>
</protein>